<dbReference type="EMBL" id="CVRI01000020">
    <property type="protein sequence ID" value="CRK91377.1"/>
    <property type="molecule type" value="Genomic_DNA"/>
</dbReference>
<feature type="signal peptide" evidence="1">
    <location>
        <begin position="1"/>
        <end position="23"/>
    </location>
</feature>
<protein>
    <submittedName>
        <fullName evidence="2">CLUMA_CG005050, isoform A</fullName>
    </submittedName>
</protein>
<dbReference type="Proteomes" id="UP000183832">
    <property type="component" value="Unassembled WGS sequence"/>
</dbReference>
<evidence type="ECO:0000313" key="3">
    <source>
        <dbReference type="Proteomes" id="UP000183832"/>
    </source>
</evidence>
<evidence type="ECO:0000256" key="1">
    <source>
        <dbReference type="SAM" id="SignalP"/>
    </source>
</evidence>
<proteinExistence type="predicted"/>
<gene>
    <name evidence="2" type="ORF">CLUMA_CG005050</name>
</gene>
<dbReference type="InterPro" id="IPR032675">
    <property type="entry name" value="LRR_dom_sf"/>
</dbReference>
<feature type="chain" id="PRO_5012317394" evidence="1">
    <location>
        <begin position="24"/>
        <end position="223"/>
    </location>
</feature>
<sequence length="223" mass="25902">MLDAMVIISFSIFILIAIQLSNGYDFTCEWYPAKWRALGELKNCYGRQISILNPKTIIESVNGDKDSTYDDIEGFWIENEVVNYVPEKVTTFLPNIKAFGIDNCGLKIITKDDLKPFTKLIRFEVHRNELQYLESDLFTYNKELKFVTVFDNNLMVVGDAILKPLPELTQTQFEIRCLQRLCISRSCVVGMQKQIHDHCQSEQVIIDFKKRIQELEDNCLNNV</sequence>
<evidence type="ECO:0000313" key="2">
    <source>
        <dbReference type="EMBL" id="CRK91377.1"/>
    </source>
</evidence>
<reference evidence="2 3" key="1">
    <citation type="submission" date="2015-04" db="EMBL/GenBank/DDBJ databases">
        <authorList>
            <person name="Syromyatnikov M.Y."/>
            <person name="Popov V.N."/>
        </authorList>
    </citation>
    <scope>NUCLEOTIDE SEQUENCE [LARGE SCALE GENOMIC DNA]</scope>
</reference>
<dbReference type="OrthoDB" id="7784114at2759"/>
<dbReference type="AlphaFoldDB" id="A0A1J1HZ33"/>
<keyword evidence="1" id="KW-0732">Signal</keyword>
<organism evidence="2 3">
    <name type="scientific">Clunio marinus</name>
    <dbReference type="NCBI Taxonomy" id="568069"/>
    <lineage>
        <taxon>Eukaryota</taxon>
        <taxon>Metazoa</taxon>
        <taxon>Ecdysozoa</taxon>
        <taxon>Arthropoda</taxon>
        <taxon>Hexapoda</taxon>
        <taxon>Insecta</taxon>
        <taxon>Pterygota</taxon>
        <taxon>Neoptera</taxon>
        <taxon>Endopterygota</taxon>
        <taxon>Diptera</taxon>
        <taxon>Nematocera</taxon>
        <taxon>Chironomoidea</taxon>
        <taxon>Chironomidae</taxon>
        <taxon>Clunio</taxon>
    </lineage>
</organism>
<keyword evidence="3" id="KW-1185">Reference proteome</keyword>
<name>A0A1J1HZ33_9DIPT</name>
<dbReference type="SUPFAM" id="SSF52058">
    <property type="entry name" value="L domain-like"/>
    <property type="match status" value="1"/>
</dbReference>
<accession>A0A1J1HZ33</accession>
<dbReference type="Gene3D" id="3.80.10.10">
    <property type="entry name" value="Ribonuclease Inhibitor"/>
    <property type="match status" value="1"/>
</dbReference>